<feature type="compositionally biased region" description="Basic and acidic residues" evidence="1">
    <location>
        <begin position="558"/>
        <end position="570"/>
    </location>
</feature>
<sequence>MERPNGMAEPREGGRVDCWSTALPNATEKARAARDSRLTVDSTRRSPQSPRSFSVCRRRLCRPRPKPRASLGFRISRLVCAPLPWSRPSMRRRSLALALSLLLPAGAFAQAQPQAAPAASPSAARSSATVVLTAAPADWRALDGQRVRIAAPLTLAGTDGLERFGQLTVAFDGRLWQPTEVATPGTAGYEQVRADNQRRRLVLEDGSDARDPASVAYLPGNPVLRTGMQLRDVQGIVRMDAQGHPRLQVEGALKLPELKRPAVPTVPGNLHVAAFNLENFFNGDGQGGGFPTLRGARTLEEHKAQVAKLVTTVNALGADVAALMELENDGYGPQSAIAELVDALNRDRGAQGDWRFVDAGNGPGDNPIRVGIIYRSARLQPVGKPATLTGGPFVEHSRVPLAQAFQGKQGAPFVVVANHFKSKGCRDAAGADADHNDNQGCWNATRVTSAQQLHAWLQTDPTGTGAKDAVLLGDFNAYAMEDPIRTLHDLGWQDAFKVAKVEHPYSYVYNGYTGRLDHALLSPGMAKRLRGAAEWHSNADEQDASGYQGRNVQGPWRSSDHDPLLLGFDR</sequence>
<dbReference type="FunFam" id="3.60.10.10:FF:000072">
    <property type="entry name" value="Extracellular nuclease"/>
    <property type="match status" value="1"/>
</dbReference>
<dbReference type="EMBL" id="AM743169">
    <property type="protein sequence ID" value="CAQ43848.1"/>
    <property type="molecule type" value="Genomic_DNA"/>
</dbReference>
<dbReference type="PANTHER" id="PTHR42834:SF1">
    <property type="entry name" value="ENDONUCLEASE_EXONUCLEASE_PHOSPHATASE FAMILY PROTEIN (AFU_ORTHOLOGUE AFUA_3G09210)"/>
    <property type="match status" value="1"/>
</dbReference>
<protein>
    <submittedName>
        <fullName evidence="3">Complete genome, strain K279a</fullName>
    </submittedName>
</protein>
<dbReference type="InterPro" id="IPR036691">
    <property type="entry name" value="Endo/exonu/phosph_ase_sf"/>
</dbReference>
<dbReference type="CDD" id="cd10283">
    <property type="entry name" value="MnuA_DNase1-like"/>
    <property type="match status" value="1"/>
</dbReference>
<dbReference type="Proteomes" id="UP000008840">
    <property type="component" value="Chromosome"/>
</dbReference>
<reference evidence="3 4" key="1">
    <citation type="journal article" date="2008" name="Genome Biol.">
        <title>The complete genome, comparative and functional analysis of Stenotrophomonas maltophilia reveals an organism heavily shielded by drug resistance determinants.</title>
        <authorList>
            <person name="Crossman L.C."/>
            <person name="Gould V.C."/>
            <person name="Dow J.M."/>
            <person name="Vernikos G.S."/>
            <person name="Okazaki A."/>
            <person name="Sebaihia M."/>
            <person name="Saunders D."/>
            <person name="Arrowsmith C."/>
            <person name="Carver T."/>
            <person name="Peters N."/>
            <person name="Adlem E."/>
            <person name="Kerhornou A."/>
            <person name="Lord A."/>
            <person name="Murphy L."/>
            <person name="Seeger K."/>
            <person name="Squares R."/>
            <person name="Rutter S."/>
            <person name="Quail M.A."/>
            <person name="Rajandream M.A."/>
            <person name="Harris D."/>
            <person name="Churcher C."/>
            <person name="Bentley S.D."/>
            <person name="Parkhill J."/>
            <person name="Thomson N.R."/>
            <person name="Avison M.B."/>
        </authorList>
    </citation>
    <scope>NUCLEOTIDE SEQUENCE [LARGE SCALE GENOMIC DNA]</scope>
    <source>
        <strain evidence="3 4">K279a</strain>
    </source>
</reference>
<evidence type="ECO:0000313" key="4">
    <source>
        <dbReference type="Proteomes" id="UP000008840"/>
    </source>
</evidence>
<feature type="region of interest" description="Disordered" evidence="1">
    <location>
        <begin position="29"/>
        <end position="54"/>
    </location>
</feature>
<dbReference type="PANTHER" id="PTHR42834">
    <property type="entry name" value="ENDONUCLEASE/EXONUCLEASE/PHOSPHATASE FAMILY PROTEIN (AFU_ORTHOLOGUE AFUA_3G09210)"/>
    <property type="match status" value="1"/>
</dbReference>
<dbReference type="InterPro" id="IPR047971">
    <property type="entry name" value="ExeM-like"/>
</dbReference>
<dbReference type="NCBIfam" id="NF033681">
    <property type="entry name" value="ExeM_NucH_DNase"/>
    <property type="match status" value="1"/>
</dbReference>
<dbReference type="SUPFAM" id="SSF56219">
    <property type="entry name" value="DNase I-like"/>
    <property type="match status" value="1"/>
</dbReference>
<keyword evidence="4" id="KW-1185">Reference proteome</keyword>
<evidence type="ECO:0000256" key="1">
    <source>
        <dbReference type="SAM" id="MobiDB-lite"/>
    </source>
</evidence>
<proteinExistence type="predicted"/>
<dbReference type="GO" id="GO:0003824">
    <property type="term" value="F:catalytic activity"/>
    <property type="evidence" value="ECO:0007669"/>
    <property type="project" value="InterPro"/>
</dbReference>
<dbReference type="AlphaFoldDB" id="B2FI60"/>
<name>B2FI60_STRMK</name>
<feature type="compositionally biased region" description="Basic and acidic residues" evidence="1">
    <location>
        <begin position="29"/>
        <end position="44"/>
    </location>
</feature>
<evidence type="ECO:0000259" key="2">
    <source>
        <dbReference type="Pfam" id="PF03372"/>
    </source>
</evidence>
<dbReference type="Pfam" id="PF03372">
    <property type="entry name" value="Exo_endo_phos"/>
    <property type="match status" value="1"/>
</dbReference>
<evidence type="ECO:0000313" key="3">
    <source>
        <dbReference type="EMBL" id="CAQ43848.1"/>
    </source>
</evidence>
<feature type="domain" description="Endonuclease/exonuclease/phosphatase" evidence="2">
    <location>
        <begin position="286"/>
        <end position="561"/>
    </location>
</feature>
<dbReference type="InterPro" id="IPR005135">
    <property type="entry name" value="Endo/exonuclease/phosphatase"/>
</dbReference>
<dbReference type="Gene3D" id="3.60.10.10">
    <property type="entry name" value="Endonuclease/exonuclease/phosphatase"/>
    <property type="match status" value="1"/>
</dbReference>
<feature type="region of interest" description="Disordered" evidence="1">
    <location>
        <begin position="536"/>
        <end position="570"/>
    </location>
</feature>
<accession>B2FI60</accession>
<dbReference type="KEGG" id="sml:Smlt0242"/>
<dbReference type="EnsemblBacteria" id="CAQ43848">
    <property type="protein sequence ID" value="CAQ43848"/>
    <property type="gene ID" value="Smlt0242"/>
</dbReference>
<organism evidence="3 4">
    <name type="scientific">Stenotrophomonas maltophilia (strain K279a)</name>
    <dbReference type="NCBI Taxonomy" id="522373"/>
    <lineage>
        <taxon>Bacteria</taxon>
        <taxon>Pseudomonadati</taxon>
        <taxon>Pseudomonadota</taxon>
        <taxon>Gammaproteobacteria</taxon>
        <taxon>Lysobacterales</taxon>
        <taxon>Lysobacteraceae</taxon>
        <taxon>Stenotrophomonas</taxon>
        <taxon>Stenotrophomonas maltophilia group</taxon>
    </lineage>
</organism>
<dbReference type="eggNOG" id="COG2374">
    <property type="taxonomic scope" value="Bacteria"/>
</dbReference>
<dbReference type="HOGENOM" id="CLU_006338_2_1_6"/>
<gene>
    <name evidence="3" type="ordered locus">Smlt0242</name>
</gene>